<reference evidence="6 7" key="1">
    <citation type="submission" date="2019-02" db="EMBL/GenBank/DDBJ databases">
        <authorList>
            <person name="Goldberg S.R."/>
            <person name="Haltli B.A."/>
            <person name="Correa H."/>
            <person name="Russell K.G."/>
        </authorList>
    </citation>
    <scope>NUCLEOTIDE SEQUENCE [LARGE SCALE GENOMIC DNA]</scope>
    <source>
        <strain evidence="6 7">JCM 16186</strain>
    </source>
</reference>
<dbReference type="Proteomes" id="UP000798808">
    <property type="component" value="Unassembled WGS sequence"/>
</dbReference>
<dbReference type="HAMAP" id="MF_01930">
    <property type="entry name" value="PurN"/>
    <property type="match status" value="1"/>
</dbReference>
<dbReference type="InterPro" id="IPR004607">
    <property type="entry name" value="GART"/>
</dbReference>
<feature type="binding site" evidence="4">
    <location>
        <position position="58"/>
    </location>
    <ligand>
        <name>(6R)-10-formyltetrahydrofolate</name>
        <dbReference type="ChEBI" id="CHEBI:195366"/>
    </ligand>
</feature>
<keyword evidence="2 4" id="KW-0808">Transferase</keyword>
<dbReference type="CDD" id="cd08645">
    <property type="entry name" value="FMT_core_GART"/>
    <property type="match status" value="1"/>
</dbReference>
<feature type="binding site" evidence="4">
    <location>
        <position position="102"/>
    </location>
    <ligand>
        <name>(6R)-10-formyltetrahydrofolate</name>
        <dbReference type="ChEBI" id="CHEBI:195366"/>
    </ligand>
</feature>
<feature type="site" description="Raises pKa of active site His" evidence="4">
    <location>
        <position position="145"/>
    </location>
</feature>
<dbReference type="EMBL" id="SMLW01000453">
    <property type="protein sequence ID" value="MTI24789.1"/>
    <property type="molecule type" value="Genomic_DNA"/>
</dbReference>
<comment type="caution">
    <text evidence="6">The sequence shown here is derived from an EMBL/GenBank/DDBJ whole genome shotgun (WGS) entry which is preliminary data.</text>
</comment>
<name>A0ABW9RL25_9BACT</name>
<comment type="pathway">
    <text evidence="1 4">Purine metabolism; IMP biosynthesis via de novo pathway; N(2)-formyl-N(1)-(5-phospho-D-ribosyl)glycinamide from N(1)-(5-phospho-D-ribosyl)glycinamide (10-formyl THF route): step 1/1.</text>
</comment>
<dbReference type="PANTHER" id="PTHR43369:SF2">
    <property type="entry name" value="PHOSPHORIBOSYLGLYCINAMIDE FORMYLTRANSFERASE"/>
    <property type="match status" value="1"/>
</dbReference>
<dbReference type="NCBIfam" id="TIGR00639">
    <property type="entry name" value="PurN"/>
    <property type="match status" value="1"/>
</dbReference>
<dbReference type="RefSeq" id="WP_155170830.1">
    <property type="nucleotide sequence ID" value="NZ_BAAAFL010000043.1"/>
</dbReference>
<keyword evidence="7" id="KW-1185">Reference proteome</keyword>
<comment type="similarity">
    <text evidence="4">Belongs to the GART family.</text>
</comment>
<evidence type="ECO:0000256" key="2">
    <source>
        <dbReference type="ARBA" id="ARBA00022679"/>
    </source>
</evidence>
<feature type="active site" description="Proton donor" evidence="4">
    <location>
        <position position="104"/>
    </location>
</feature>
<evidence type="ECO:0000256" key="4">
    <source>
        <dbReference type="HAMAP-Rule" id="MF_01930"/>
    </source>
</evidence>
<organism evidence="6 7">
    <name type="scientific">Fulvivirga kasyanovii</name>
    <dbReference type="NCBI Taxonomy" id="396812"/>
    <lineage>
        <taxon>Bacteria</taxon>
        <taxon>Pseudomonadati</taxon>
        <taxon>Bacteroidota</taxon>
        <taxon>Cytophagia</taxon>
        <taxon>Cytophagales</taxon>
        <taxon>Fulvivirgaceae</taxon>
        <taxon>Fulvivirga</taxon>
    </lineage>
</organism>
<dbReference type="Gene3D" id="3.40.50.170">
    <property type="entry name" value="Formyl transferase, N-terminal domain"/>
    <property type="match status" value="1"/>
</dbReference>
<sequence length="193" mass="21690">MTRIAIFASGSGSNAEKITQHFENNDQIEVSLILTNNPKAYVLERAKNLHVPAVTFNRDELRNTNKVLDILKEHQIDFVVLAGFLLLVPENLVEAYPDRIINIHPALLPKFGGKGMYGDKVHQAVKSAGELETGISIHYVNNKYDEGEIIFQAKCPVTEEDTPETVADKVHQLEYQHYPQVIESVINNSIKNL</sequence>
<comment type="caution">
    <text evidence="4">Lacks conserved residue(s) required for the propagation of feature annotation.</text>
</comment>
<dbReference type="Pfam" id="PF00551">
    <property type="entry name" value="Formyl_trans_N"/>
    <property type="match status" value="1"/>
</dbReference>
<evidence type="ECO:0000313" key="7">
    <source>
        <dbReference type="Proteomes" id="UP000798808"/>
    </source>
</evidence>
<dbReference type="GO" id="GO:0004644">
    <property type="term" value="F:phosphoribosylglycinamide formyltransferase activity"/>
    <property type="evidence" value="ECO:0007669"/>
    <property type="project" value="UniProtKB-EC"/>
</dbReference>
<accession>A0ABW9RL25</accession>
<evidence type="ECO:0000256" key="1">
    <source>
        <dbReference type="ARBA" id="ARBA00005054"/>
    </source>
</evidence>
<dbReference type="InterPro" id="IPR002376">
    <property type="entry name" value="Formyl_transf_N"/>
</dbReference>
<keyword evidence="3 4" id="KW-0658">Purine biosynthesis</keyword>
<evidence type="ECO:0000313" key="6">
    <source>
        <dbReference type="EMBL" id="MTI24789.1"/>
    </source>
</evidence>
<dbReference type="SUPFAM" id="SSF53328">
    <property type="entry name" value="Formyltransferase"/>
    <property type="match status" value="1"/>
</dbReference>
<comment type="catalytic activity">
    <reaction evidence="4">
        <text>N(1)-(5-phospho-beta-D-ribosyl)glycinamide + (6R)-10-formyltetrahydrofolate = N(2)-formyl-N(1)-(5-phospho-beta-D-ribosyl)glycinamide + (6S)-5,6,7,8-tetrahydrofolate + H(+)</text>
        <dbReference type="Rhea" id="RHEA:15053"/>
        <dbReference type="ChEBI" id="CHEBI:15378"/>
        <dbReference type="ChEBI" id="CHEBI:57453"/>
        <dbReference type="ChEBI" id="CHEBI:143788"/>
        <dbReference type="ChEBI" id="CHEBI:147286"/>
        <dbReference type="ChEBI" id="CHEBI:195366"/>
        <dbReference type="EC" id="2.1.2.2"/>
    </reaction>
</comment>
<proteinExistence type="inferred from homology"/>
<dbReference type="EC" id="2.1.2.2" evidence="4"/>
<evidence type="ECO:0000256" key="3">
    <source>
        <dbReference type="ARBA" id="ARBA00022755"/>
    </source>
</evidence>
<feature type="binding site" evidence="4">
    <location>
        <begin position="12"/>
        <end position="14"/>
    </location>
    <ligand>
        <name>N(1)-(5-phospho-beta-D-ribosyl)glycinamide</name>
        <dbReference type="ChEBI" id="CHEBI:143788"/>
    </ligand>
</feature>
<evidence type="ECO:0000259" key="5">
    <source>
        <dbReference type="Pfam" id="PF00551"/>
    </source>
</evidence>
<dbReference type="InterPro" id="IPR036477">
    <property type="entry name" value="Formyl_transf_N_sf"/>
</dbReference>
<dbReference type="PANTHER" id="PTHR43369">
    <property type="entry name" value="PHOSPHORIBOSYLGLYCINAMIDE FORMYLTRANSFERASE"/>
    <property type="match status" value="1"/>
</dbReference>
<protein>
    <recommendedName>
        <fullName evidence="4">Phosphoribosylglycinamide formyltransferase</fullName>
        <ecNumber evidence="4">2.1.2.2</ecNumber>
    </recommendedName>
    <alternativeName>
        <fullName evidence="4">5'-phosphoribosylglycinamide transformylase</fullName>
    </alternativeName>
    <alternativeName>
        <fullName evidence="4">GAR transformylase</fullName>
        <shortName evidence="4">GART</shortName>
    </alternativeName>
</protein>
<comment type="function">
    <text evidence="4">Catalyzes the transfer of a formyl group from 10-formyltetrahydrofolate to 5-phospho-ribosyl-glycinamide (GAR), producing 5-phospho-ribosyl-N-formylglycinamide (FGAR) and tetrahydrofolate.</text>
</comment>
<gene>
    <name evidence="4 6" type="primary">purN</name>
    <name evidence="6" type="ORF">E1163_07545</name>
</gene>
<feature type="domain" description="Formyl transferase N-terminal" evidence="5">
    <location>
        <begin position="3"/>
        <end position="182"/>
    </location>
</feature>